<dbReference type="Pfam" id="PF14561">
    <property type="entry name" value="TPR_20"/>
    <property type="match status" value="1"/>
</dbReference>
<dbReference type="PANTHER" id="PTHR45663:SF11">
    <property type="entry name" value="GEO12009P1"/>
    <property type="match status" value="1"/>
</dbReference>
<dbReference type="Gene3D" id="1.25.40.10">
    <property type="entry name" value="Tetratricopeptide repeat domain"/>
    <property type="match status" value="2"/>
</dbReference>
<gene>
    <name evidence="8" type="primary">trxA</name>
    <name evidence="8" type="ORF">IFO71_20970</name>
</gene>
<evidence type="ECO:0000256" key="1">
    <source>
        <dbReference type="ARBA" id="ARBA00008987"/>
    </source>
</evidence>
<reference evidence="8 9" key="1">
    <citation type="submission" date="2020-09" db="EMBL/GenBank/DDBJ databases">
        <title>Pseudoxanthomonas sp. CAU 1598 isolated from sand of Yaerae Beach.</title>
        <authorList>
            <person name="Kim W."/>
        </authorList>
    </citation>
    <scope>NUCLEOTIDE SEQUENCE [LARGE SCALE GENOMIC DNA]</scope>
    <source>
        <strain evidence="8 9">CAU 1598</strain>
    </source>
</reference>
<evidence type="ECO:0000256" key="4">
    <source>
        <dbReference type="ARBA" id="ARBA00023157"/>
    </source>
</evidence>
<dbReference type="Proteomes" id="UP000613768">
    <property type="component" value="Unassembled WGS sequence"/>
</dbReference>
<dbReference type="PROSITE" id="PS51352">
    <property type="entry name" value="THIOREDOXIN_2"/>
    <property type="match status" value="1"/>
</dbReference>
<dbReference type="InterPro" id="IPR005746">
    <property type="entry name" value="Thioredoxin"/>
</dbReference>
<dbReference type="AlphaFoldDB" id="A0AAW3ZPV5"/>
<dbReference type="GO" id="GO:0005737">
    <property type="term" value="C:cytoplasm"/>
    <property type="evidence" value="ECO:0007669"/>
    <property type="project" value="TreeGrafter"/>
</dbReference>
<evidence type="ECO:0000256" key="2">
    <source>
        <dbReference type="ARBA" id="ARBA00022448"/>
    </source>
</evidence>
<keyword evidence="9" id="KW-1185">Reference proteome</keyword>
<accession>A0AAW3ZPV5</accession>
<dbReference type="InterPro" id="IPR017937">
    <property type="entry name" value="Thioredoxin_CS"/>
</dbReference>
<dbReference type="Gene3D" id="3.40.30.10">
    <property type="entry name" value="Glutaredoxin"/>
    <property type="match status" value="1"/>
</dbReference>
<proteinExistence type="inferred from homology"/>
<dbReference type="GO" id="GO:0006950">
    <property type="term" value="P:response to stress"/>
    <property type="evidence" value="ECO:0007669"/>
    <property type="project" value="UniProtKB-ARBA"/>
</dbReference>
<dbReference type="EMBL" id="JACYTR010000100">
    <property type="protein sequence ID" value="MBD8528228.1"/>
    <property type="molecule type" value="Genomic_DNA"/>
</dbReference>
<keyword evidence="3" id="KW-0249">Electron transport</keyword>
<keyword evidence="4" id="KW-1015">Disulfide bond</keyword>
<dbReference type="Pfam" id="PF00085">
    <property type="entry name" value="Thioredoxin"/>
    <property type="match status" value="1"/>
</dbReference>
<dbReference type="SUPFAM" id="SSF52833">
    <property type="entry name" value="Thioredoxin-like"/>
    <property type="match status" value="1"/>
</dbReference>
<evidence type="ECO:0000256" key="6">
    <source>
        <dbReference type="NCBIfam" id="TIGR01068"/>
    </source>
</evidence>
<dbReference type="CDD" id="cd02956">
    <property type="entry name" value="ybbN"/>
    <property type="match status" value="1"/>
</dbReference>
<dbReference type="PRINTS" id="PR00421">
    <property type="entry name" value="THIOREDOXIN"/>
</dbReference>
<feature type="domain" description="Thioredoxin" evidence="7">
    <location>
        <begin position="2"/>
        <end position="116"/>
    </location>
</feature>
<evidence type="ECO:0000256" key="5">
    <source>
        <dbReference type="ARBA" id="ARBA00023284"/>
    </source>
</evidence>
<keyword evidence="2" id="KW-0813">Transport</keyword>
<comment type="similarity">
    <text evidence="1">Belongs to the thioredoxin family.</text>
</comment>
<dbReference type="InterPro" id="IPR011990">
    <property type="entry name" value="TPR-like_helical_dom_sf"/>
</dbReference>
<dbReference type="GO" id="GO:0015035">
    <property type="term" value="F:protein-disulfide reductase activity"/>
    <property type="evidence" value="ECO:0007669"/>
    <property type="project" value="UniProtKB-UniRule"/>
</dbReference>
<comment type="caution">
    <text evidence="8">The sequence shown here is derived from an EMBL/GenBank/DDBJ whole genome shotgun (WGS) entry which is preliminary data.</text>
</comment>
<dbReference type="Pfam" id="PF14559">
    <property type="entry name" value="TPR_19"/>
    <property type="match status" value="1"/>
</dbReference>
<evidence type="ECO:0000313" key="9">
    <source>
        <dbReference type="Proteomes" id="UP000613768"/>
    </source>
</evidence>
<dbReference type="NCBIfam" id="TIGR01068">
    <property type="entry name" value="thioredoxin"/>
    <property type="match status" value="1"/>
</dbReference>
<dbReference type="InterPro" id="IPR013766">
    <property type="entry name" value="Thioredoxin_domain"/>
</dbReference>
<dbReference type="PROSITE" id="PS00194">
    <property type="entry name" value="THIOREDOXIN_1"/>
    <property type="match status" value="1"/>
</dbReference>
<sequence>MTDSPPPAHSFDVATASFEQDVLARSMDVPVLVDFWADWCAPCKQLKPILEKLAAEYGGSFVLAKINSDEEQQLPALFGVRSLPTVILLKGGRPVDGFMGALPESQVREFLSRHEIVAADGAGNESEIESESLSPEQALADVEARIAADPNNDELQLDLAVALSRVGEVERAGNILDQLPAKLATDDRAKRVQATLGFAATLRDAPPLNALEHRLAQDESNLEAHHLAGVHYLVAGDYEAALHQFIELLRRDKQWNDGLAKKLLIDAFNIIDDEDLVGRYRRKMSSLLF</sequence>
<evidence type="ECO:0000259" key="7">
    <source>
        <dbReference type="PROSITE" id="PS51352"/>
    </source>
</evidence>
<evidence type="ECO:0000256" key="3">
    <source>
        <dbReference type="ARBA" id="ARBA00022982"/>
    </source>
</evidence>
<dbReference type="SUPFAM" id="SSF48452">
    <property type="entry name" value="TPR-like"/>
    <property type="match status" value="1"/>
</dbReference>
<evidence type="ECO:0000313" key="8">
    <source>
        <dbReference type="EMBL" id="MBD8528228.1"/>
    </source>
</evidence>
<dbReference type="InterPro" id="IPR036249">
    <property type="entry name" value="Thioredoxin-like_sf"/>
</dbReference>
<keyword evidence="5" id="KW-0676">Redox-active center</keyword>
<protein>
    <recommendedName>
        <fullName evidence="6">Thioredoxin</fullName>
    </recommendedName>
</protein>
<dbReference type="FunFam" id="3.40.30.10:FF:000001">
    <property type="entry name" value="Thioredoxin"/>
    <property type="match status" value="1"/>
</dbReference>
<name>A0AAW3ZPV5_9GAMM</name>
<organism evidence="8 9">
    <name type="scientific">Pseudomarimonas arenosa</name>
    <dbReference type="NCBI Taxonomy" id="2774145"/>
    <lineage>
        <taxon>Bacteria</taxon>
        <taxon>Pseudomonadati</taxon>
        <taxon>Pseudomonadota</taxon>
        <taxon>Gammaproteobacteria</taxon>
        <taxon>Lysobacterales</taxon>
        <taxon>Lysobacteraceae</taxon>
        <taxon>Pseudomarimonas</taxon>
    </lineage>
</organism>
<dbReference type="PANTHER" id="PTHR45663">
    <property type="entry name" value="GEO12009P1"/>
    <property type="match status" value="1"/>
</dbReference>